<evidence type="ECO:0000259" key="2">
    <source>
        <dbReference type="PROSITE" id="PS50104"/>
    </source>
</evidence>
<dbReference type="PROSITE" id="PS50088">
    <property type="entry name" value="ANK_REPEAT"/>
    <property type="match status" value="2"/>
</dbReference>
<dbReference type="Gene3D" id="3.40.50.10140">
    <property type="entry name" value="Toll/interleukin-1 receptor homology (TIR) domain"/>
    <property type="match status" value="1"/>
</dbReference>
<reference evidence="3 4" key="1">
    <citation type="submission" date="2017-12" db="EMBL/GenBank/DDBJ databases">
        <title>Sequencing, de novo assembly and annotation of complete genome of a new Thraustochytrid species, strain FCC1311.</title>
        <authorList>
            <person name="Sedici K."/>
            <person name="Godart F."/>
            <person name="Aiese Cigliano R."/>
            <person name="Sanseverino W."/>
            <person name="Barakat M."/>
            <person name="Ortet P."/>
            <person name="Marechal E."/>
            <person name="Cagnac O."/>
            <person name="Amato A."/>
        </authorList>
    </citation>
    <scope>NUCLEOTIDE SEQUENCE [LARGE SCALE GENOMIC DNA]</scope>
</reference>
<keyword evidence="1" id="KW-0040">ANK repeat</keyword>
<evidence type="ECO:0000313" key="4">
    <source>
        <dbReference type="Proteomes" id="UP000241890"/>
    </source>
</evidence>
<dbReference type="Gene3D" id="1.25.40.20">
    <property type="entry name" value="Ankyrin repeat-containing domain"/>
    <property type="match status" value="2"/>
</dbReference>
<dbReference type="Pfam" id="PF12796">
    <property type="entry name" value="Ank_2"/>
    <property type="match status" value="1"/>
</dbReference>
<dbReference type="PROSITE" id="PS50297">
    <property type="entry name" value="ANK_REP_REGION"/>
    <property type="match status" value="1"/>
</dbReference>
<organism evidence="3 4">
    <name type="scientific">Hondaea fermentalgiana</name>
    <dbReference type="NCBI Taxonomy" id="2315210"/>
    <lineage>
        <taxon>Eukaryota</taxon>
        <taxon>Sar</taxon>
        <taxon>Stramenopiles</taxon>
        <taxon>Bigyra</taxon>
        <taxon>Labyrinthulomycetes</taxon>
        <taxon>Thraustochytrida</taxon>
        <taxon>Thraustochytriidae</taxon>
        <taxon>Hondaea</taxon>
    </lineage>
</organism>
<dbReference type="GO" id="GO:0016301">
    <property type="term" value="F:kinase activity"/>
    <property type="evidence" value="ECO:0007669"/>
    <property type="project" value="UniProtKB-KW"/>
</dbReference>
<keyword evidence="3" id="KW-0808">Transferase</keyword>
<dbReference type="SMART" id="SM00248">
    <property type="entry name" value="ANK"/>
    <property type="match status" value="4"/>
</dbReference>
<dbReference type="Proteomes" id="UP000241890">
    <property type="component" value="Unassembled WGS sequence"/>
</dbReference>
<evidence type="ECO:0000256" key="1">
    <source>
        <dbReference type="PROSITE-ProRule" id="PRU00023"/>
    </source>
</evidence>
<dbReference type="PANTHER" id="PTHR24184:SF11">
    <property type="entry name" value="ANKYRIN REPEAT AND SOCS BOX CONTAINING 3"/>
    <property type="match status" value="1"/>
</dbReference>
<dbReference type="SUPFAM" id="SSF52200">
    <property type="entry name" value="Toll/Interleukin receptor TIR domain"/>
    <property type="match status" value="1"/>
</dbReference>
<dbReference type="InterPro" id="IPR035897">
    <property type="entry name" value="Toll_tir_struct_dom_sf"/>
</dbReference>
<dbReference type="OrthoDB" id="47198at2759"/>
<dbReference type="InterPro" id="IPR000157">
    <property type="entry name" value="TIR_dom"/>
</dbReference>
<dbReference type="AlphaFoldDB" id="A0A2R5GHY1"/>
<feature type="domain" description="TIR" evidence="2">
    <location>
        <begin position="319"/>
        <end position="462"/>
    </location>
</feature>
<dbReference type="Pfam" id="PF00023">
    <property type="entry name" value="Ank"/>
    <property type="match status" value="1"/>
</dbReference>
<feature type="repeat" description="ANK" evidence="1">
    <location>
        <begin position="155"/>
        <end position="187"/>
    </location>
</feature>
<comment type="caution">
    <text evidence="3">The sequence shown here is derived from an EMBL/GenBank/DDBJ whole genome shotgun (WGS) entry which is preliminary data.</text>
</comment>
<accession>A0A2R5GHY1</accession>
<dbReference type="Pfam" id="PF13676">
    <property type="entry name" value="TIR_2"/>
    <property type="match status" value="1"/>
</dbReference>
<feature type="repeat" description="ANK" evidence="1">
    <location>
        <begin position="122"/>
        <end position="154"/>
    </location>
</feature>
<dbReference type="SMART" id="SM00255">
    <property type="entry name" value="TIR"/>
    <property type="match status" value="1"/>
</dbReference>
<keyword evidence="4" id="KW-1185">Reference proteome</keyword>
<dbReference type="EMBL" id="BEYU01000077">
    <property type="protein sequence ID" value="GBG30492.1"/>
    <property type="molecule type" value="Genomic_DNA"/>
</dbReference>
<dbReference type="PROSITE" id="PS50104">
    <property type="entry name" value="TIR"/>
    <property type="match status" value="1"/>
</dbReference>
<dbReference type="PANTHER" id="PTHR24184">
    <property type="entry name" value="SI:CH211-189E2.2"/>
    <property type="match status" value="1"/>
</dbReference>
<name>A0A2R5GHY1_9STRA</name>
<dbReference type="InterPro" id="IPR036770">
    <property type="entry name" value="Ankyrin_rpt-contain_sf"/>
</dbReference>
<dbReference type="GO" id="GO:0007165">
    <property type="term" value="P:signal transduction"/>
    <property type="evidence" value="ECO:0007669"/>
    <property type="project" value="InterPro"/>
</dbReference>
<gene>
    <name evidence="3" type="ORF">FCC1311_067122</name>
</gene>
<protein>
    <submittedName>
        <fullName evidence="3">Ankyrin repeat and protein kinase domain-containing protein 1</fullName>
    </submittedName>
</protein>
<sequence length="469" mass="52740">MSFAGLFSWPRTALHEPEDAGRSPYTAIDNLESVRTGGVLKSFFDLFTHEPEQLRMYGFIADGDLNSVKSALQRNPNLLNMRMTAANSTPLIFSLHKRSGGQRRIALWLIENGADLNLQNDLGWTALMTACRYNQPEAAEALIKRRVDINLQNDNGWTALMYACRHNQPNIARILIECGAILDAKNKEGWTALMLACQQPAADSDGTQEGLLSCIKLCYEAGANLDIRRSGGIGALDTARHFNRSDAIEFLEFVTASEGVAKVLSDELGQPRHRVVDFYNASFLQIEDCLNLTDSCLCRMGFNSLPDRRRILERFNSAFVYHAFLTHDWGDDDSNHRLVSSINAMLQDAGIETWFDGERLNGNIPLQIMRGIENSRKVVVFITRRYMEKVGQDSSDYCKDEYQAAVNVLGPENMIPVVVDPEMLDTRTWTGLLQYNLGSLLYIDFTSPAKREANFSFLLQQIRATNQSN</sequence>
<dbReference type="InterPro" id="IPR002110">
    <property type="entry name" value="Ankyrin_rpt"/>
</dbReference>
<dbReference type="SUPFAM" id="SSF48403">
    <property type="entry name" value="Ankyrin repeat"/>
    <property type="match status" value="1"/>
</dbReference>
<keyword evidence="3" id="KW-0418">Kinase</keyword>
<dbReference type="InParanoid" id="A0A2R5GHY1"/>
<evidence type="ECO:0000313" key="3">
    <source>
        <dbReference type="EMBL" id="GBG30492.1"/>
    </source>
</evidence>
<proteinExistence type="predicted"/>